<dbReference type="EMBL" id="ASPP01009523">
    <property type="protein sequence ID" value="ETO24005.1"/>
    <property type="molecule type" value="Genomic_DNA"/>
</dbReference>
<dbReference type="Pfam" id="PF02990">
    <property type="entry name" value="EMP70"/>
    <property type="match status" value="1"/>
</dbReference>
<feature type="transmembrane region" description="Helical" evidence="7">
    <location>
        <begin position="92"/>
        <end position="114"/>
    </location>
</feature>
<comment type="similarity">
    <text evidence="2 7">Belongs to the nonaspanin (TM9SF) (TC 9.A.2) family.</text>
</comment>
<evidence type="ECO:0000313" key="9">
    <source>
        <dbReference type="Proteomes" id="UP000023152"/>
    </source>
</evidence>
<dbReference type="AlphaFoldDB" id="X6NCH2"/>
<name>X6NCH2_RETFI</name>
<feature type="transmembrane region" description="Helical" evidence="7">
    <location>
        <begin position="194"/>
        <end position="216"/>
    </location>
</feature>
<evidence type="ECO:0000256" key="4">
    <source>
        <dbReference type="ARBA" id="ARBA00022729"/>
    </source>
</evidence>
<comment type="subcellular location">
    <subcellularLocation>
        <location evidence="1">Membrane</location>
        <topology evidence="1">Multi-pass membrane protein</topology>
    </subcellularLocation>
</comment>
<evidence type="ECO:0000256" key="6">
    <source>
        <dbReference type="ARBA" id="ARBA00023136"/>
    </source>
</evidence>
<comment type="caution">
    <text evidence="7">Lacks conserved residue(s) required for the propagation of feature annotation.</text>
</comment>
<dbReference type="OrthoDB" id="1666796at2759"/>
<evidence type="ECO:0000256" key="3">
    <source>
        <dbReference type="ARBA" id="ARBA00022692"/>
    </source>
</evidence>
<keyword evidence="4" id="KW-0732">Signal</keyword>
<dbReference type="PANTHER" id="PTHR10766:SF177">
    <property type="entry name" value="TRANSMEMBRANE 9 SUPERFAMILY MEMBER 1"/>
    <property type="match status" value="1"/>
</dbReference>
<comment type="caution">
    <text evidence="8">The sequence shown here is derived from an EMBL/GenBank/DDBJ whole genome shotgun (WGS) entry which is preliminary data.</text>
</comment>
<keyword evidence="6 7" id="KW-0472">Membrane</keyword>
<evidence type="ECO:0000256" key="2">
    <source>
        <dbReference type="ARBA" id="ARBA00005227"/>
    </source>
</evidence>
<proteinExistence type="inferred from homology"/>
<dbReference type="Proteomes" id="UP000023152">
    <property type="component" value="Unassembled WGS sequence"/>
</dbReference>
<accession>X6NCH2</accession>
<feature type="transmembrane region" description="Helical" evidence="7">
    <location>
        <begin position="159"/>
        <end position="182"/>
    </location>
</feature>
<feature type="transmembrane region" description="Helical" evidence="7">
    <location>
        <begin position="34"/>
        <end position="57"/>
    </location>
</feature>
<reference evidence="8 9" key="1">
    <citation type="journal article" date="2013" name="Curr. Biol.">
        <title>The Genome of the Foraminiferan Reticulomyxa filosa.</title>
        <authorList>
            <person name="Glockner G."/>
            <person name="Hulsmann N."/>
            <person name="Schleicher M."/>
            <person name="Noegel A.A."/>
            <person name="Eichinger L."/>
            <person name="Gallinger C."/>
            <person name="Pawlowski J."/>
            <person name="Sierra R."/>
            <person name="Euteneuer U."/>
            <person name="Pillet L."/>
            <person name="Moustafa A."/>
            <person name="Platzer M."/>
            <person name="Groth M."/>
            <person name="Szafranski K."/>
            <person name="Schliwa M."/>
        </authorList>
    </citation>
    <scope>NUCLEOTIDE SEQUENCE [LARGE SCALE GENOMIC DNA]</scope>
</reference>
<keyword evidence="5 7" id="KW-1133">Transmembrane helix</keyword>
<organism evidence="8 9">
    <name type="scientific">Reticulomyxa filosa</name>
    <dbReference type="NCBI Taxonomy" id="46433"/>
    <lineage>
        <taxon>Eukaryota</taxon>
        <taxon>Sar</taxon>
        <taxon>Rhizaria</taxon>
        <taxon>Retaria</taxon>
        <taxon>Foraminifera</taxon>
        <taxon>Monothalamids</taxon>
        <taxon>Reticulomyxidae</taxon>
        <taxon>Reticulomyxa</taxon>
    </lineage>
</organism>
<keyword evidence="9" id="KW-1185">Reference proteome</keyword>
<feature type="transmembrane region" description="Helical" evidence="7">
    <location>
        <begin position="126"/>
        <end position="152"/>
    </location>
</feature>
<evidence type="ECO:0000313" key="8">
    <source>
        <dbReference type="EMBL" id="ETO24005.1"/>
    </source>
</evidence>
<evidence type="ECO:0000256" key="5">
    <source>
        <dbReference type="ARBA" id="ARBA00022989"/>
    </source>
</evidence>
<sequence length="234" mass="26738">MISCALTASLFAGPFLLVFSVVNSIAVYYESSIALPFATILAIVLLWAFVTFPLTAFGSYRGDQAAIETYPCHIKKITKPLPDDLPWYHNNVLLALTAGFLPFMAIYVEVHTIFMSVWGHQPYTLFGILLLTFVILLIVTSFVVILMCYFQLTAEDYRWWWVSIIRGGACGLFMYAYAIYYYMYTARMSGSLQFVMYFGYTLMISYALCLMLGAVGHWSSRWFVIRIYKAIRAD</sequence>
<dbReference type="InterPro" id="IPR004240">
    <property type="entry name" value="EMP70"/>
</dbReference>
<gene>
    <name evidence="8" type="ORF">RFI_13153</name>
</gene>
<dbReference type="PANTHER" id="PTHR10766">
    <property type="entry name" value="TRANSMEMBRANE 9 SUPERFAMILY PROTEIN"/>
    <property type="match status" value="1"/>
</dbReference>
<evidence type="ECO:0000256" key="7">
    <source>
        <dbReference type="RuleBase" id="RU363079"/>
    </source>
</evidence>
<dbReference type="GO" id="GO:0072657">
    <property type="term" value="P:protein localization to membrane"/>
    <property type="evidence" value="ECO:0007669"/>
    <property type="project" value="TreeGrafter"/>
</dbReference>
<protein>
    <recommendedName>
        <fullName evidence="7">Transmembrane 9 superfamily member</fullName>
    </recommendedName>
</protein>
<dbReference type="GO" id="GO:0016020">
    <property type="term" value="C:membrane"/>
    <property type="evidence" value="ECO:0007669"/>
    <property type="project" value="UniProtKB-SubCell"/>
</dbReference>
<keyword evidence="3 7" id="KW-0812">Transmembrane</keyword>
<evidence type="ECO:0000256" key="1">
    <source>
        <dbReference type="ARBA" id="ARBA00004141"/>
    </source>
</evidence>